<gene>
    <name evidence="3" type="primary">pspA_2</name>
    <name evidence="3" type="ORF">Poly21_48460</name>
</gene>
<feature type="coiled-coil region" evidence="2">
    <location>
        <begin position="115"/>
        <end position="142"/>
    </location>
</feature>
<dbReference type="RefSeq" id="WP_146409287.1">
    <property type="nucleotide sequence ID" value="NZ_SJPU01000003.1"/>
</dbReference>
<evidence type="ECO:0000256" key="1">
    <source>
        <dbReference type="ARBA" id="ARBA00043985"/>
    </source>
</evidence>
<keyword evidence="4" id="KW-1185">Reference proteome</keyword>
<dbReference type="Proteomes" id="UP000319908">
    <property type="component" value="Unassembled WGS sequence"/>
</dbReference>
<dbReference type="AlphaFoldDB" id="A0A5C6BG58"/>
<dbReference type="EMBL" id="SJPU01000003">
    <property type="protein sequence ID" value="TWU10940.1"/>
    <property type="molecule type" value="Genomic_DNA"/>
</dbReference>
<dbReference type="PANTHER" id="PTHR31088">
    <property type="entry name" value="MEMBRANE-ASSOCIATED PROTEIN VIPP1, CHLOROPLASTIC"/>
    <property type="match status" value="1"/>
</dbReference>
<name>A0A5C6BG58_9BACT</name>
<dbReference type="Pfam" id="PF04012">
    <property type="entry name" value="PspA_IM30"/>
    <property type="match status" value="1"/>
</dbReference>
<dbReference type="InterPro" id="IPR007157">
    <property type="entry name" value="PspA_VIPP1"/>
</dbReference>
<organism evidence="3 4">
    <name type="scientific">Allorhodopirellula heiligendammensis</name>
    <dbReference type="NCBI Taxonomy" id="2714739"/>
    <lineage>
        <taxon>Bacteria</taxon>
        <taxon>Pseudomonadati</taxon>
        <taxon>Planctomycetota</taxon>
        <taxon>Planctomycetia</taxon>
        <taxon>Pirellulales</taxon>
        <taxon>Pirellulaceae</taxon>
        <taxon>Allorhodopirellula</taxon>
    </lineage>
</organism>
<sequence length="226" mass="25768">MKWFSQFSLIMRSNISSLCESVENPERMLHQLILDMQDELAKVKQSVAEAIADEILMRKTVEREQAEVTVWSDRAATAVKRGDDDAAKAALKQQLAAQGRADQYAREHAAQAFEVHKLQDSVRNLEDKIRQAKQKKTLLSAKLARASTTNKINSVIDRADSQSAFAQFNRLQQRVDREEAVSEAWQRLDGDQSECDDLQRRFEQEEQEQTLSDELASLKARMQSAD</sequence>
<comment type="caution">
    <text evidence="3">The sequence shown here is derived from an EMBL/GenBank/DDBJ whole genome shotgun (WGS) entry which is preliminary data.</text>
</comment>
<proteinExistence type="inferred from homology"/>
<keyword evidence="2" id="KW-0175">Coiled coil</keyword>
<comment type="similarity">
    <text evidence="1">Belongs to the PspA/Vipp/IM30 family.</text>
</comment>
<protein>
    <submittedName>
        <fullName evidence="3">Phage shock protein A</fullName>
    </submittedName>
</protein>
<evidence type="ECO:0000256" key="2">
    <source>
        <dbReference type="SAM" id="Coils"/>
    </source>
</evidence>
<reference evidence="3 4" key="1">
    <citation type="journal article" date="2020" name="Antonie Van Leeuwenhoek">
        <title>Rhodopirellula heiligendammensis sp. nov., Rhodopirellula pilleata sp. nov., and Rhodopirellula solitaria sp. nov. isolated from natural or artificial marine surfaces in Northern Germany and California, USA, and emended description of the genus Rhodopirellula.</title>
        <authorList>
            <person name="Kallscheuer N."/>
            <person name="Wiegand S."/>
            <person name="Jogler M."/>
            <person name="Boedeker C."/>
            <person name="Peeters S.H."/>
            <person name="Rast P."/>
            <person name="Heuer A."/>
            <person name="Jetten M.S.M."/>
            <person name="Rohde M."/>
            <person name="Jogler C."/>
        </authorList>
    </citation>
    <scope>NUCLEOTIDE SEQUENCE [LARGE SCALE GENOMIC DNA]</scope>
    <source>
        <strain evidence="3 4">Poly21</strain>
    </source>
</reference>
<evidence type="ECO:0000313" key="4">
    <source>
        <dbReference type="Proteomes" id="UP000319908"/>
    </source>
</evidence>
<dbReference type="PANTHER" id="PTHR31088:SF6">
    <property type="entry name" value="PHAGE SHOCK PROTEIN A"/>
    <property type="match status" value="1"/>
</dbReference>
<accession>A0A5C6BG58</accession>
<evidence type="ECO:0000313" key="3">
    <source>
        <dbReference type="EMBL" id="TWU10940.1"/>
    </source>
</evidence>
<feature type="coiled-coil region" evidence="2">
    <location>
        <begin position="188"/>
        <end position="221"/>
    </location>
</feature>
<dbReference type="OrthoDB" id="9779630at2"/>